<dbReference type="InterPro" id="IPR050664">
    <property type="entry name" value="Octanoyltrans_LipM/LipL"/>
</dbReference>
<evidence type="ECO:0000313" key="2">
    <source>
        <dbReference type="EMBL" id="TVY01478.1"/>
    </source>
</evidence>
<dbReference type="GO" id="GO:0016874">
    <property type="term" value="F:ligase activity"/>
    <property type="evidence" value="ECO:0007669"/>
    <property type="project" value="UniProtKB-KW"/>
</dbReference>
<accession>A0A559JNQ5</accession>
<dbReference type="Pfam" id="PF21948">
    <property type="entry name" value="LplA-B_cat"/>
    <property type="match status" value="1"/>
</dbReference>
<dbReference type="InterPro" id="IPR045864">
    <property type="entry name" value="aa-tRNA-synth_II/BPL/LPL"/>
</dbReference>
<dbReference type="GO" id="GO:0140096">
    <property type="term" value="F:catalytic activity, acting on a protein"/>
    <property type="evidence" value="ECO:0007669"/>
    <property type="project" value="UniProtKB-ARBA"/>
</dbReference>
<dbReference type="SUPFAM" id="SSF55681">
    <property type="entry name" value="Class II aaRS and biotin synthetases"/>
    <property type="match status" value="1"/>
</dbReference>
<dbReference type="OrthoDB" id="2080934at2"/>
<sequence>MRLLDRTKDIAAVDAVYPFALDELLGKAVGAGEPPVCHLWRHPRAFVIGSKDSRLPHAAEAVRRLEERGYSVLVRNSGGAAVPLDPGVVNLSLILPIDERRSQDFRADFERMYALIRRAAAEYGTKVDKGEVAGSFCPGDYDLSIDGLKFCGIAQRRQLRAMIIQAFVIVEGSGSARARLVKEFYDIAGYGAEPGSYPEVRPETMTSLEERSVTGLDSIETFAESITRIVRDAGSKDADAPLVLPDAQAIVDMGRELRARYPLP</sequence>
<dbReference type="Gene3D" id="3.30.930.10">
    <property type="entry name" value="Bira Bifunctional Protein, Domain 2"/>
    <property type="match status" value="1"/>
</dbReference>
<dbReference type="CDD" id="cd16443">
    <property type="entry name" value="LplA"/>
    <property type="match status" value="1"/>
</dbReference>
<dbReference type="Proteomes" id="UP000316330">
    <property type="component" value="Unassembled WGS sequence"/>
</dbReference>
<gene>
    <name evidence="2" type="ORF">FPZ45_09860</name>
</gene>
<dbReference type="AlphaFoldDB" id="A0A559JNQ5"/>
<comment type="caution">
    <text evidence="2">The sequence shown here is derived from an EMBL/GenBank/DDBJ whole genome shotgun (WGS) entry which is preliminary data.</text>
</comment>
<dbReference type="PANTHER" id="PTHR43679">
    <property type="entry name" value="OCTANOYLTRANSFERASE LIPM-RELATED"/>
    <property type="match status" value="1"/>
</dbReference>
<protein>
    <submittedName>
        <fullName evidence="2">Lipoate--protein ligase family protein</fullName>
    </submittedName>
</protein>
<name>A0A559JNQ5_9BACL</name>
<feature type="domain" description="BPL/LPL catalytic" evidence="1">
    <location>
        <begin position="31"/>
        <end position="216"/>
    </location>
</feature>
<dbReference type="GO" id="GO:0016740">
    <property type="term" value="F:transferase activity"/>
    <property type="evidence" value="ECO:0007669"/>
    <property type="project" value="UniProtKB-ARBA"/>
</dbReference>
<organism evidence="2 3">
    <name type="scientific">Cohnella terricola</name>
    <dbReference type="NCBI Taxonomy" id="1289167"/>
    <lineage>
        <taxon>Bacteria</taxon>
        <taxon>Bacillati</taxon>
        <taxon>Bacillota</taxon>
        <taxon>Bacilli</taxon>
        <taxon>Bacillales</taxon>
        <taxon>Paenibacillaceae</taxon>
        <taxon>Cohnella</taxon>
    </lineage>
</organism>
<dbReference type="PROSITE" id="PS51733">
    <property type="entry name" value="BPL_LPL_CATALYTIC"/>
    <property type="match status" value="1"/>
</dbReference>
<dbReference type="GO" id="GO:0009249">
    <property type="term" value="P:protein lipoylation"/>
    <property type="evidence" value="ECO:0007669"/>
    <property type="project" value="UniProtKB-ARBA"/>
</dbReference>
<dbReference type="EMBL" id="VNJJ01000004">
    <property type="protein sequence ID" value="TVY01478.1"/>
    <property type="molecule type" value="Genomic_DNA"/>
</dbReference>
<reference evidence="2 3" key="1">
    <citation type="submission" date="2019-07" db="EMBL/GenBank/DDBJ databases">
        <authorList>
            <person name="Kim J."/>
        </authorList>
    </citation>
    <scope>NUCLEOTIDE SEQUENCE [LARGE SCALE GENOMIC DNA]</scope>
    <source>
        <strain evidence="2 3">G13</strain>
    </source>
</reference>
<proteinExistence type="predicted"/>
<keyword evidence="2" id="KW-0436">Ligase</keyword>
<evidence type="ECO:0000313" key="3">
    <source>
        <dbReference type="Proteomes" id="UP000316330"/>
    </source>
</evidence>
<keyword evidence="3" id="KW-1185">Reference proteome</keyword>
<dbReference type="InterPro" id="IPR004143">
    <property type="entry name" value="BPL_LPL_catalytic"/>
</dbReference>
<evidence type="ECO:0000259" key="1">
    <source>
        <dbReference type="PROSITE" id="PS51733"/>
    </source>
</evidence>
<dbReference type="PANTHER" id="PTHR43679:SF2">
    <property type="entry name" value="OCTANOYL-[GCVH]:PROTEIN N-OCTANOYLTRANSFERASE"/>
    <property type="match status" value="1"/>
</dbReference>